<protein>
    <recommendedName>
        <fullName evidence="15">Large-conductance mechanosensitive channel</fullName>
    </recommendedName>
</protein>
<dbReference type="AlphaFoldDB" id="A0A815X8Y9"/>
<evidence type="ECO:0000256" key="8">
    <source>
        <dbReference type="ARBA" id="ARBA00023303"/>
    </source>
</evidence>
<evidence type="ECO:0000313" key="13">
    <source>
        <dbReference type="EMBL" id="CAF4415658.1"/>
    </source>
</evidence>
<keyword evidence="8" id="KW-0407">Ion channel</keyword>
<name>A0A815X8Y9_9BILA</name>
<dbReference type="PRINTS" id="PR01264">
    <property type="entry name" value="MECHCHANNEL"/>
</dbReference>
<keyword evidence="2" id="KW-0813">Transport</keyword>
<evidence type="ECO:0000313" key="10">
    <source>
        <dbReference type="EMBL" id="CAF1478900.1"/>
    </source>
</evidence>
<dbReference type="EMBL" id="CAJNOQ010027547">
    <property type="protein sequence ID" value="CAF1554484.1"/>
    <property type="molecule type" value="Genomic_DNA"/>
</dbReference>
<dbReference type="SUPFAM" id="SSF81330">
    <property type="entry name" value="Gated mechanosensitive channel"/>
    <property type="match status" value="1"/>
</dbReference>
<evidence type="ECO:0000256" key="3">
    <source>
        <dbReference type="ARBA" id="ARBA00022475"/>
    </source>
</evidence>
<keyword evidence="5 9" id="KW-1133">Transmembrane helix</keyword>
<dbReference type="NCBIfam" id="TIGR00220">
    <property type="entry name" value="mscL"/>
    <property type="match status" value="1"/>
</dbReference>
<evidence type="ECO:0000313" key="12">
    <source>
        <dbReference type="EMBL" id="CAF4269601.1"/>
    </source>
</evidence>
<dbReference type="GO" id="GO:0016020">
    <property type="term" value="C:membrane"/>
    <property type="evidence" value="ECO:0007669"/>
    <property type="project" value="UniProtKB-SubCell"/>
</dbReference>
<keyword evidence="7 9" id="KW-0472">Membrane</keyword>
<dbReference type="EMBL" id="CAJOBA010053904">
    <property type="protein sequence ID" value="CAF4269601.1"/>
    <property type="molecule type" value="Genomic_DNA"/>
</dbReference>
<dbReference type="PANTHER" id="PTHR30266:SF2">
    <property type="entry name" value="LARGE-CONDUCTANCE MECHANOSENSITIVE CHANNEL"/>
    <property type="match status" value="1"/>
</dbReference>
<keyword evidence="6" id="KW-0406">Ion transport</keyword>
<reference evidence="11" key="1">
    <citation type="submission" date="2021-02" db="EMBL/GenBank/DDBJ databases">
        <authorList>
            <person name="Nowell W R."/>
        </authorList>
    </citation>
    <scope>NUCLEOTIDE SEQUENCE</scope>
</reference>
<dbReference type="InterPro" id="IPR001185">
    <property type="entry name" value="MS_channel"/>
</dbReference>
<dbReference type="Proteomes" id="UP000682733">
    <property type="component" value="Unassembled WGS sequence"/>
</dbReference>
<feature type="transmembrane region" description="Helical" evidence="9">
    <location>
        <begin position="86"/>
        <end position="107"/>
    </location>
</feature>
<evidence type="ECO:0000313" key="11">
    <source>
        <dbReference type="EMBL" id="CAF1554484.1"/>
    </source>
</evidence>
<evidence type="ECO:0000256" key="9">
    <source>
        <dbReference type="SAM" id="Phobius"/>
    </source>
</evidence>
<dbReference type="OrthoDB" id="10069343at2759"/>
<evidence type="ECO:0000256" key="5">
    <source>
        <dbReference type="ARBA" id="ARBA00022989"/>
    </source>
</evidence>
<dbReference type="GO" id="GO:0008381">
    <property type="term" value="F:mechanosensitive monoatomic ion channel activity"/>
    <property type="evidence" value="ECO:0007669"/>
    <property type="project" value="InterPro"/>
</dbReference>
<evidence type="ECO:0000313" key="14">
    <source>
        <dbReference type="Proteomes" id="UP000663829"/>
    </source>
</evidence>
<sequence>MSKLCTCCGGFCKEFKQFVLRGSIIDLAIGIIIGGAFTKVVESLVNDIITPPFGFLIGGVDFVNLTIQINNFYANSTPVVIRYGRFIQALIYLVLVAFVIFLLMKLINKLHNLAKKNKQEKGEIQVTEEVKVLREIRDILAENGKLTNAEHIDIRKQISTTYLTPIERIH</sequence>
<evidence type="ECO:0008006" key="15">
    <source>
        <dbReference type="Google" id="ProtNLM"/>
    </source>
</evidence>
<dbReference type="InterPro" id="IPR036019">
    <property type="entry name" value="MscL_channel"/>
</dbReference>
<dbReference type="PANTHER" id="PTHR30266">
    <property type="entry name" value="MECHANOSENSITIVE CHANNEL MSCL"/>
    <property type="match status" value="1"/>
</dbReference>
<gene>
    <name evidence="11" type="ORF">GPM918_LOCUS39402</name>
    <name evidence="10" type="ORF">OVA965_LOCUS35977</name>
    <name evidence="13" type="ORF">SRO942_LOCUS40271</name>
    <name evidence="12" type="ORF">TMI583_LOCUS36963</name>
</gene>
<dbReference type="HAMAP" id="MF_00115">
    <property type="entry name" value="MscL"/>
    <property type="match status" value="1"/>
</dbReference>
<dbReference type="Proteomes" id="UP000663829">
    <property type="component" value="Unassembled WGS sequence"/>
</dbReference>
<evidence type="ECO:0000256" key="1">
    <source>
        <dbReference type="ARBA" id="ARBA00004141"/>
    </source>
</evidence>
<feature type="transmembrane region" description="Helical" evidence="9">
    <location>
        <begin position="23"/>
        <end position="41"/>
    </location>
</feature>
<comment type="caution">
    <text evidence="11">The sequence shown here is derived from an EMBL/GenBank/DDBJ whole genome shotgun (WGS) entry which is preliminary data.</text>
</comment>
<evidence type="ECO:0000256" key="4">
    <source>
        <dbReference type="ARBA" id="ARBA00022692"/>
    </source>
</evidence>
<keyword evidence="14" id="KW-1185">Reference proteome</keyword>
<dbReference type="Gene3D" id="1.10.1200.120">
    <property type="entry name" value="Large-conductance mechanosensitive channel, MscL, domain 1"/>
    <property type="match status" value="1"/>
</dbReference>
<dbReference type="Proteomes" id="UP000677228">
    <property type="component" value="Unassembled WGS sequence"/>
</dbReference>
<dbReference type="NCBIfam" id="NF001843">
    <property type="entry name" value="PRK00567.1-4"/>
    <property type="match status" value="1"/>
</dbReference>
<proteinExistence type="inferred from homology"/>
<dbReference type="InterPro" id="IPR037673">
    <property type="entry name" value="MSC/AndL"/>
</dbReference>
<dbReference type="EMBL" id="CAJNOK010031992">
    <property type="protein sequence ID" value="CAF1478900.1"/>
    <property type="molecule type" value="Genomic_DNA"/>
</dbReference>
<accession>A0A815X8Y9</accession>
<evidence type="ECO:0000256" key="7">
    <source>
        <dbReference type="ARBA" id="ARBA00023136"/>
    </source>
</evidence>
<dbReference type="EMBL" id="CAJOBC010093245">
    <property type="protein sequence ID" value="CAF4415658.1"/>
    <property type="molecule type" value="Genomic_DNA"/>
</dbReference>
<evidence type="ECO:0000256" key="2">
    <source>
        <dbReference type="ARBA" id="ARBA00022448"/>
    </source>
</evidence>
<dbReference type="Proteomes" id="UP000681722">
    <property type="component" value="Unassembled WGS sequence"/>
</dbReference>
<keyword evidence="3" id="KW-1003">Cell membrane</keyword>
<comment type="subcellular location">
    <subcellularLocation>
        <location evidence="1">Membrane</location>
        <topology evidence="1">Multi-pass membrane protein</topology>
    </subcellularLocation>
</comment>
<evidence type="ECO:0000256" key="6">
    <source>
        <dbReference type="ARBA" id="ARBA00023065"/>
    </source>
</evidence>
<dbReference type="Pfam" id="PF01741">
    <property type="entry name" value="MscL"/>
    <property type="match status" value="1"/>
</dbReference>
<organism evidence="11 14">
    <name type="scientific">Didymodactylos carnosus</name>
    <dbReference type="NCBI Taxonomy" id="1234261"/>
    <lineage>
        <taxon>Eukaryota</taxon>
        <taxon>Metazoa</taxon>
        <taxon>Spiralia</taxon>
        <taxon>Gnathifera</taxon>
        <taxon>Rotifera</taxon>
        <taxon>Eurotatoria</taxon>
        <taxon>Bdelloidea</taxon>
        <taxon>Philodinida</taxon>
        <taxon>Philodinidae</taxon>
        <taxon>Didymodactylos</taxon>
    </lineage>
</organism>
<keyword evidence="4 9" id="KW-0812">Transmembrane</keyword>